<dbReference type="RefSeq" id="WP_117954819.1">
    <property type="nucleotide sequence ID" value="NZ_QRAN01000011.1"/>
</dbReference>
<dbReference type="EMBL" id="QRAN01000011">
    <property type="protein sequence ID" value="RLQ21694.1"/>
    <property type="molecule type" value="Genomic_DNA"/>
</dbReference>
<keyword evidence="2" id="KW-1185">Reference proteome</keyword>
<protein>
    <submittedName>
        <fullName evidence="1">Uncharacterized protein</fullName>
    </submittedName>
</protein>
<dbReference type="OrthoDB" id="7061897at2"/>
<name>A0A3L7DWK4_9GAMM</name>
<gene>
    <name evidence="1" type="ORF">DWB85_11820</name>
</gene>
<dbReference type="AlphaFoldDB" id="A0A3L7DWK4"/>
<evidence type="ECO:0000313" key="1">
    <source>
        <dbReference type="EMBL" id="RLQ21694.1"/>
    </source>
</evidence>
<accession>A0A3L7DWK4</accession>
<comment type="caution">
    <text evidence="1">The sequence shown here is derived from an EMBL/GenBank/DDBJ whole genome shotgun (WGS) entry which is preliminary data.</text>
</comment>
<reference evidence="1 2" key="1">
    <citation type="submission" date="2018-07" db="EMBL/GenBank/DDBJ databases">
        <title>Halioglobus sp. genome submission.</title>
        <authorList>
            <person name="Ye M.-Q."/>
            <person name="Du Z.-J."/>
        </authorList>
    </citation>
    <scope>NUCLEOTIDE SEQUENCE [LARGE SCALE GENOMIC DNA]</scope>
    <source>
        <strain evidence="1 2">U0301</strain>
    </source>
</reference>
<proteinExistence type="predicted"/>
<organism evidence="1 2">
    <name type="scientific">Seongchinamella sediminis</name>
    <dbReference type="NCBI Taxonomy" id="2283635"/>
    <lineage>
        <taxon>Bacteria</taxon>
        <taxon>Pseudomonadati</taxon>
        <taxon>Pseudomonadota</taxon>
        <taxon>Gammaproteobacteria</taxon>
        <taxon>Cellvibrionales</taxon>
        <taxon>Halieaceae</taxon>
        <taxon>Seongchinamella</taxon>
    </lineage>
</organism>
<evidence type="ECO:0000313" key="2">
    <source>
        <dbReference type="Proteomes" id="UP000265509"/>
    </source>
</evidence>
<sequence>MNEIDRLRYLHAMGVDAYVSRGQLPGAAPSKRLLLVAAPGHQATPAAPEPAARPAATPQLDVVKDKPAPRPAPARAQTLAPTVRFRLAAVFCGGIAWVESLGDRPLAREQVQLIQGMARAVHGSADTPKVAQFDWPIHNNPQLDQGEAAARAGVLAFLQRHIEEQKCRGLVILGEDAAAYVDAGGLGALPRVATLSTLQMLEQPAGKRQVWADLQPLVLRA</sequence>
<dbReference type="Proteomes" id="UP000265509">
    <property type="component" value="Unassembled WGS sequence"/>
</dbReference>